<gene>
    <name evidence="1" type="ORF">DBR06_SOUSAS610241</name>
</gene>
<name>A0A484GT12_SOUCH</name>
<evidence type="ECO:0000313" key="1">
    <source>
        <dbReference type="EMBL" id="TEA38865.1"/>
    </source>
</evidence>
<accession>A0A484GT12</accession>
<reference evidence="1 2" key="1">
    <citation type="journal article" date="2018" name="Genomics">
        <title>Molecular footprints of inshore aquatic adaptation in Indo-Pacific humpback dolphin (Sousa chinensis).</title>
        <authorList>
            <person name="Ming Y."/>
            <person name="Jian J."/>
            <person name="Yu F."/>
            <person name="Yu X."/>
            <person name="Wang J."/>
            <person name="Liu W."/>
        </authorList>
    </citation>
    <scope>NUCLEOTIDE SEQUENCE [LARGE SCALE GENOMIC DNA]</scope>
    <source>
        <strain evidence="1">MY-2018</strain>
        <tissue evidence="1">Skin</tissue>
    </source>
</reference>
<evidence type="ECO:0000313" key="2">
    <source>
        <dbReference type="Proteomes" id="UP000295264"/>
    </source>
</evidence>
<keyword evidence="2" id="KW-1185">Reference proteome</keyword>
<protein>
    <submittedName>
        <fullName evidence="1">Uncharacterized protein</fullName>
    </submittedName>
</protein>
<feature type="non-terminal residue" evidence="1">
    <location>
        <position position="1"/>
    </location>
</feature>
<dbReference type="EMBL" id="QWLN02004660">
    <property type="protein sequence ID" value="TEA38865.1"/>
    <property type="molecule type" value="Genomic_DNA"/>
</dbReference>
<organism evidence="1 2">
    <name type="scientific">Sousa chinensis</name>
    <name type="common">Indo-pacific humpbacked dolphin</name>
    <name type="synonym">Steno chinensis</name>
    <dbReference type="NCBI Taxonomy" id="103600"/>
    <lineage>
        <taxon>Eukaryota</taxon>
        <taxon>Metazoa</taxon>
        <taxon>Chordata</taxon>
        <taxon>Craniata</taxon>
        <taxon>Vertebrata</taxon>
        <taxon>Euteleostomi</taxon>
        <taxon>Mammalia</taxon>
        <taxon>Eutheria</taxon>
        <taxon>Laurasiatheria</taxon>
        <taxon>Artiodactyla</taxon>
        <taxon>Whippomorpha</taxon>
        <taxon>Cetacea</taxon>
        <taxon>Odontoceti</taxon>
        <taxon>Delphinidae</taxon>
        <taxon>Sousa</taxon>
    </lineage>
</organism>
<sequence>FESELSCLQPEEVIQAQFGVEAAFLFVPPLRFNEEKPLGCSHPANFSRKKEATDMHLLLQFA</sequence>
<comment type="caution">
    <text evidence="1">The sequence shown here is derived from an EMBL/GenBank/DDBJ whole genome shotgun (WGS) entry which is preliminary data.</text>
</comment>
<proteinExistence type="predicted"/>
<dbReference type="Proteomes" id="UP000295264">
    <property type="component" value="Unassembled WGS sequence"/>
</dbReference>
<dbReference type="AlphaFoldDB" id="A0A484GT12"/>